<accession>A0A0L9Y816</accession>
<reference evidence="3 4" key="1">
    <citation type="submission" date="2019-04" db="EMBL/GenBank/DDBJ databases">
        <title>Genome sequencing of Clostridium botulinum Groups I-IV and Clostridium butyricum.</title>
        <authorList>
            <person name="Brunt J."/>
            <person name="Van Vliet A.H.M."/>
            <person name="Stringer S.C."/>
            <person name="Carter A.T."/>
            <person name="Peck M.W."/>
        </authorList>
    </citation>
    <scope>NUCLEOTIDE SEQUENCE [LARGE SCALE GENOMIC DNA]</scope>
    <source>
        <strain evidence="1 4">1605</strain>
        <strain evidence="2 3">CB-K-33E</strain>
    </source>
</reference>
<organism evidence="1 4">
    <name type="scientific">Clostridium botulinum</name>
    <dbReference type="NCBI Taxonomy" id="1491"/>
    <lineage>
        <taxon>Bacteria</taxon>
        <taxon>Bacillati</taxon>
        <taxon>Bacillota</taxon>
        <taxon>Clostridia</taxon>
        <taxon>Eubacteriales</taxon>
        <taxon>Clostridiaceae</taxon>
        <taxon>Clostridium</taxon>
    </lineage>
</organism>
<dbReference type="PANTHER" id="PTHR43524:SF1">
    <property type="entry name" value="RADICAL SAM SUPERFAMILY PROTEIN"/>
    <property type="match status" value="1"/>
</dbReference>
<evidence type="ECO:0000313" key="3">
    <source>
        <dbReference type="Proteomes" id="UP000473681"/>
    </source>
</evidence>
<dbReference type="Proteomes" id="UP000473681">
    <property type="component" value="Unassembled WGS sequence"/>
</dbReference>
<gene>
    <name evidence="1" type="ORF">FC774_11000</name>
    <name evidence="2" type="ORF">FDB51_02790</name>
</gene>
<dbReference type="InterPro" id="IPR058240">
    <property type="entry name" value="rSAM_sf"/>
</dbReference>
<dbReference type="OrthoDB" id="9782387at2"/>
<evidence type="ECO:0000313" key="4">
    <source>
        <dbReference type="Proteomes" id="UP000476820"/>
    </source>
</evidence>
<sequence>MSFSEYMKNSTKNIVISKVCSLLEKNPSKNMDKLFNLSIKLIKDNENKKKIKNAYTYYNDTPLVKNFIENILSNVNPNFLKKFTINFFDYVFDNSAHSSFPFFVINLSHENDINHLTYNDVDTILTKVKENKIYYVFIIGKEPFSMDFLFNIYKKYPNILFIPFTNGEMFTPIICNRLYSTCNVIPIISLDGFKEETDYERGVGTFDKIMFNMDLLKESSIPFGISSNISFNNVDIITSNKFTDMLLNKGAFINFYFYDSIINERKQKLELYAKMKNSKINTSCFPLDFFDNSINSKILIDKNGLYNNEIKLKFNNIKYCFNSCSLRI</sequence>
<dbReference type="PANTHER" id="PTHR43524">
    <property type="entry name" value="RADICAL SAM SUPERFAMILY PROTEIN"/>
    <property type="match status" value="1"/>
</dbReference>
<dbReference type="Proteomes" id="UP000476820">
    <property type="component" value="Unassembled WGS sequence"/>
</dbReference>
<evidence type="ECO:0000313" key="1">
    <source>
        <dbReference type="EMBL" id="NFF88393.1"/>
    </source>
</evidence>
<dbReference type="EMBL" id="SWOV01000029">
    <property type="protein sequence ID" value="NFF88393.1"/>
    <property type="molecule type" value="Genomic_DNA"/>
</dbReference>
<dbReference type="SUPFAM" id="SSF102114">
    <property type="entry name" value="Radical SAM enzymes"/>
    <property type="match status" value="1"/>
</dbReference>
<proteinExistence type="predicted"/>
<dbReference type="InterPro" id="IPR013785">
    <property type="entry name" value="Aldolase_TIM"/>
</dbReference>
<dbReference type="EMBL" id="SWVK01000003">
    <property type="protein sequence ID" value="NFN34068.1"/>
    <property type="molecule type" value="Genomic_DNA"/>
</dbReference>
<dbReference type="RefSeq" id="WP_053342302.1">
    <property type="nucleotide sequence ID" value="NZ_CP070936.1"/>
</dbReference>
<dbReference type="AlphaFoldDB" id="A0A0L9Y816"/>
<evidence type="ECO:0000313" key="2">
    <source>
        <dbReference type="EMBL" id="NFN34068.1"/>
    </source>
</evidence>
<name>A0A0L9Y816_CLOBO</name>
<protein>
    <submittedName>
        <fullName evidence="1">Radical SAM protein</fullName>
    </submittedName>
</protein>
<comment type="caution">
    <text evidence="1">The sequence shown here is derived from an EMBL/GenBank/DDBJ whole genome shotgun (WGS) entry which is preliminary data.</text>
</comment>
<dbReference type="Gene3D" id="3.20.20.70">
    <property type="entry name" value="Aldolase class I"/>
    <property type="match status" value="1"/>
</dbReference>